<protein>
    <submittedName>
        <fullName evidence="1">Uncharacterized protein</fullName>
    </submittedName>
</protein>
<dbReference type="Proteomes" id="UP001165060">
    <property type="component" value="Unassembled WGS sequence"/>
</dbReference>
<gene>
    <name evidence="1" type="ORF">TeGR_g13263</name>
</gene>
<accession>A0ABQ6MDG9</accession>
<keyword evidence="2" id="KW-1185">Reference proteome</keyword>
<evidence type="ECO:0000313" key="1">
    <source>
        <dbReference type="EMBL" id="GMI23783.1"/>
    </source>
</evidence>
<evidence type="ECO:0000313" key="2">
    <source>
        <dbReference type="Proteomes" id="UP001165060"/>
    </source>
</evidence>
<dbReference type="Pfam" id="PF18143">
    <property type="entry name" value="HAD_SAK_2"/>
    <property type="match status" value="1"/>
</dbReference>
<dbReference type="EMBL" id="BRYB01002677">
    <property type="protein sequence ID" value="GMI23783.1"/>
    <property type="molecule type" value="Genomic_DNA"/>
</dbReference>
<sequence>MDKLLQSLGAHDCASRVLGKTVEIAPFERPAEILKWLKDFSQNFPKHVVENWIAVDDMPLESMHHKMGGHCVLTTISHGFLKHHIRISEDLITSRESPVSVAAFRA</sequence>
<name>A0ABQ6MDG9_9STRA</name>
<reference evidence="1 2" key="1">
    <citation type="journal article" date="2023" name="Commun. Biol.">
        <title>Genome analysis of Parmales, the sister group of diatoms, reveals the evolutionary specialization of diatoms from phago-mixotrophs to photoautotrophs.</title>
        <authorList>
            <person name="Ban H."/>
            <person name="Sato S."/>
            <person name="Yoshikawa S."/>
            <person name="Yamada K."/>
            <person name="Nakamura Y."/>
            <person name="Ichinomiya M."/>
            <person name="Sato N."/>
            <person name="Blanc-Mathieu R."/>
            <person name="Endo H."/>
            <person name="Kuwata A."/>
            <person name="Ogata H."/>
        </authorList>
    </citation>
    <scope>NUCLEOTIDE SEQUENCE [LARGE SCALE GENOMIC DNA]</scope>
</reference>
<proteinExistence type="predicted"/>
<organism evidence="1 2">
    <name type="scientific">Tetraparma gracilis</name>
    <dbReference type="NCBI Taxonomy" id="2962635"/>
    <lineage>
        <taxon>Eukaryota</taxon>
        <taxon>Sar</taxon>
        <taxon>Stramenopiles</taxon>
        <taxon>Ochrophyta</taxon>
        <taxon>Bolidophyceae</taxon>
        <taxon>Parmales</taxon>
        <taxon>Triparmaceae</taxon>
        <taxon>Tetraparma</taxon>
    </lineage>
</organism>
<comment type="caution">
    <text evidence="1">The sequence shown here is derived from an EMBL/GenBank/DDBJ whole genome shotgun (WGS) entry which is preliminary data.</text>
</comment>